<evidence type="ECO:0000313" key="1">
    <source>
        <dbReference type="EMBL" id="KUJ06303.1"/>
    </source>
</evidence>
<protein>
    <submittedName>
        <fullName evidence="1">Uncharacterized protein</fullName>
    </submittedName>
</protein>
<gene>
    <name evidence="1" type="ORF">LY89DRAFT_412770</name>
</gene>
<proteinExistence type="predicted"/>
<reference evidence="1 2" key="1">
    <citation type="submission" date="2015-10" db="EMBL/GenBank/DDBJ databases">
        <title>Full genome of DAOMC 229536 Phialocephala scopiformis, a fungal endophyte of spruce producing the potent anti-insectan compound rugulosin.</title>
        <authorList>
            <consortium name="DOE Joint Genome Institute"/>
            <person name="Walker A.K."/>
            <person name="Frasz S.L."/>
            <person name="Seifert K.A."/>
            <person name="Miller J.D."/>
            <person name="Mondo S.J."/>
            <person name="Labutti K."/>
            <person name="Lipzen A."/>
            <person name="Dockter R."/>
            <person name="Kennedy M."/>
            <person name="Grigoriev I.V."/>
            <person name="Spatafora J.W."/>
        </authorList>
    </citation>
    <scope>NUCLEOTIDE SEQUENCE [LARGE SCALE GENOMIC DNA]</scope>
    <source>
        <strain evidence="1 2">CBS 120377</strain>
    </source>
</reference>
<dbReference type="Proteomes" id="UP000070700">
    <property type="component" value="Unassembled WGS sequence"/>
</dbReference>
<dbReference type="EMBL" id="KQ947448">
    <property type="protein sequence ID" value="KUJ06303.1"/>
    <property type="molecule type" value="Genomic_DNA"/>
</dbReference>
<keyword evidence="2" id="KW-1185">Reference proteome</keyword>
<dbReference type="InParanoid" id="A0A132B237"/>
<evidence type="ECO:0000313" key="2">
    <source>
        <dbReference type="Proteomes" id="UP000070700"/>
    </source>
</evidence>
<dbReference type="AlphaFoldDB" id="A0A132B237"/>
<dbReference type="OrthoDB" id="4191831at2759"/>
<organism evidence="1 2">
    <name type="scientific">Mollisia scopiformis</name>
    <name type="common">Conifer needle endophyte fungus</name>
    <name type="synonym">Phialocephala scopiformis</name>
    <dbReference type="NCBI Taxonomy" id="149040"/>
    <lineage>
        <taxon>Eukaryota</taxon>
        <taxon>Fungi</taxon>
        <taxon>Dikarya</taxon>
        <taxon>Ascomycota</taxon>
        <taxon>Pezizomycotina</taxon>
        <taxon>Leotiomycetes</taxon>
        <taxon>Helotiales</taxon>
        <taxon>Mollisiaceae</taxon>
        <taxon>Mollisia</taxon>
    </lineage>
</organism>
<accession>A0A132B237</accession>
<dbReference type="KEGG" id="psco:LY89DRAFT_412770"/>
<name>A0A132B237_MOLSC</name>
<sequence>MSLDLLSDDLVLDIIDLVSYNTRCLCDIARSSKRLNDLATPFLYKEIDLGTWNGEILLLRALLGNPRLGYVNLSALNILDTFTLYAVLCSKAQSSNVLPLSCPADHVTSKHCKSFTSCRNTWKTATDRSLTPSEQALVPTRISKYCTTPEEVQKWLLDLEDK</sequence>
<dbReference type="RefSeq" id="XP_018060658.1">
    <property type="nucleotide sequence ID" value="XM_018207343.1"/>
</dbReference>
<dbReference type="GeneID" id="28817069"/>